<dbReference type="Proteomes" id="UP000094801">
    <property type="component" value="Unassembled WGS sequence"/>
</dbReference>
<dbReference type="GO" id="GO:0003712">
    <property type="term" value="F:transcription coregulator activity"/>
    <property type="evidence" value="ECO:0007669"/>
    <property type="project" value="InterPro"/>
</dbReference>
<dbReference type="GO" id="GO:0006357">
    <property type="term" value="P:regulation of transcription by RNA polymerase II"/>
    <property type="evidence" value="ECO:0007669"/>
    <property type="project" value="InterPro"/>
</dbReference>
<feature type="compositionally biased region" description="Polar residues" evidence="1">
    <location>
        <begin position="256"/>
        <end position="267"/>
    </location>
</feature>
<dbReference type="InterPro" id="IPR020998">
    <property type="entry name" value="Med3"/>
</dbReference>
<name>A0A1E4T677_9ASCO</name>
<evidence type="ECO:0000313" key="2">
    <source>
        <dbReference type="EMBL" id="ODV87235.1"/>
    </source>
</evidence>
<evidence type="ECO:0000313" key="3">
    <source>
        <dbReference type="Proteomes" id="UP000094801"/>
    </source>
</evidence>
<feature type="compositionally biased region" description="Polar residues" evidence="1">
    <location>
        <begin position="194"/>
        <end position="205"/>
    </location>
</feature>
<proteinExistence type="predicted"/>
<feature type="region of interest" description="Disordered" evidence="1">
    <location>
        <begin position="178"/>
        <end position="267"/>
    </location>
</feature>
<feature type="compositionally biased region" description="Low complexity" evidence="1">
    <location>
        <begin position="227"/>
        <end position="255"/>
    </location>
</feature>
<dbReference type="OrthoDB" id="8189076at2759"/>
<reference evidence="3" key="1">
    <citation type="submission" date="2016-04" db="EMBL/GenBank/DDBJ databases">
        <title>Comparative genomics of biotechnologically important yeasts.</title>
        <authorList>
            <consortium name="DOE Joint Genome Institute"/>
            <person name="Riley R."/>
            <person name="Haridas S."/>
            <person name="Wolfe K.H."/>
            <person name="Lopes M.R."/>
            <person name="Hittinger C.T."/>
            <person name="Goker M."/>
            <person name="Salamov A."/>
            <person name="Wisecaver J."/>
            <person name="Long T.M."/>
            <person name="Aerts A.L."/>
            <person name="Barry K."/>
            <person name="Choi C."/>
            <person name="Clum A."/>
            <person name="Coughlan A.Y."/>
            <person name="Deshpande S."/>
            <person name="Douglass A.P."/>
            <person name="Hanson S.J."/>
            <person name="Klenk H.-P."/>
            <person name="Labutti K."/>
            <person name="Lapidus A."/>
            <person name="Lindquist E."/>
            <person name="Lipzen A."/>
            <person name="Meier-Kolthoff J.P."/>
            <person name="Ohm R.A."/>
            <person name="Otillar R.P."/>
            <person name="Pangilinan J."/>
            <person name="Peng Y."/>
            <person name="Rokas A."/>
            <person name="Rosa C.A."/>
            <person name="Scheuner C."/>
            <person name="Sibirny A.A."/>
            <person name="Slot J.C."/>
            <person name="Stielow J.B."/>
            <person name="Sun H."/>
            <person name="Kurtzman C.P."/>
            <person name="Blackwell M."/>
            <person name="Grigoriev I.V."/>
            <person name="Jeffries T.W."/>
        </authorList>
    </citation>
    <scope>NUCLEOTIDE SEQUENCE [LARGE SCALE GENOMIC DNA]</scope>
    <source>
        <strain evidence="3">NRRL YB-2248</strain>
    </source>
</reference>
<dbReference type="AlphaFoldDB" id="A0A1E4T677"/>
<feature type="compositionally biased region" description="Low complexity" evidence="1">
    <location>
        <begin position="178"/>
        <end position="193"/>
    </location>
</feature>
<feature type="compositionally biased region" description="Low complexity" evidence="1">
    <location>
        <begin position="1"/>
        <end position="20"/>
    </location>
</feature>
<sequence>MSMPTPSANSTTTPANPTSALQSSATGTPNIDTISIHDLETGKLDIASVIVEVQELKSKISGLRYEMCQYIRLLSSIEETSVPLLVFQEVSNQISVLKSQIDSYYTSYRRLLPVIRYTKLKIGLNPDDQIKILVHDVKVESKLILDTSIKSDGLNVGMSNSGSGIGSGTNSVSTKFVASTPQSSVPPASSASSMITTPGIANTPGSLAPARKNTATKKVVKPRAPTKKQQAAAAAAAAAAQKQATQQQGKQQPQKNGQGSLTQPIVL</sequence>
<feature type="region of interest" description="Disordered" evidence="1">
    <location>
        <begin position="1"/>
        <end position="29"/>
    </location>
</feature>
<feature type="compositionally biased region" description="Basic residues" evidence="1">
    <location>
        <begin position="214"/>
        <end position="226"/>
    </location>
</feature>
<gene>
    <name evidence="2" type="ORF">CANARDRAFT_26653</name>
</gene>
<dbReference type="GO" id="GO:0016592">
    <property type="term" value="C:mediator complex"/>
    <property type="evidence" value="ECO:0007669"/>
    <property type="project" value="InterPro"/>
</dbReference>
<organism evidence="2 3">
    <name type="scientific">[Candida] arabinofermentans NRRL YB-2248</name>
    <dbReference type="NCBI Taxonomy" id="983967"/>
    <lineage>
        <taxon>Eukaryota</taxon>
        <taxon>Fungi</taxon>
        <taxon>Dikarya</taxon>
        <taxon>Ascomycota</taxon>
        <taxon>Saccharomycotina</taxon>
        <taxon>Pichiomycetes</taxon>
        <taxon>Pichiales</taxon>
        <taxon>Pichiaceae</taxon>
        <taxon>Ogataea</taxon>
        <taxon>Ogataea/Candida clade</taxon>
    </lineage>
</organism>
<evidence type="ECO:0000256" key="1">
    <source>
        <dbReference type="SAM" id="MobiDB-lite"/>
    </source>
</evidence>
<dbReference type="STRING" id="983967.A0A1E4T677"/>
<keyword evidence="3" id="KW-1185">Reference proteome</keyword>
<dbReference type="EMBL" id="KV453848">
    <property type="protein sequence ID" value="ODV87235.1"/>
    <property type="molecule type" value="Genomic_DNA"/>
</dbReference>
<dbReference type="Pfam" id="PF11593">
    <property type="entry name" value="Med3"/>
    <property type="match status" value="1"/>
</dbReference>
<protein>
    <submittedName>
        <fullName evidence="2">Uncharacterized protein</fullName>
    </submittedName>
</protein>
<accession>A0A1E4T677</accession>